<dbReference type="Proteomes" id="UP000252586">
    <property type="component" value="Unassembled WGS sequence"/>
</dbReference>
<protein>
    <submittedName>
        <fullName evidence="1">Uncharacterized protein</fullName>
    </submittedName>
</protein>
<proteinExistence type="predicted"/>
<sequence length="129" mass="13902">MQCEVSQITEGGQSLRTVSAYGLTGVGVNLSAAKSDFVDRLGYAIEMAGRGIVVVQDQKYSVVVLAATLAGYTAVRLMVDEKSGRAYEWGPWSEEYKSPQDEAARTFRINSGAGTIVYQSEPDLAIEAK</sequence>
<gene>
    <name evidence="1" type="ORF">DFR74_1045</name>
</gene>
<comment type="caution">
    <text evidence="1">The sequence shown here is derived from an EMBL/GenBank/DDBJ whole genome shotgun (WGS) entry which is preliminary data.</text>
</comment>
<dbReference type="AlphaFoldDB" id="A0A366DMI4"/>
<dbReference type="STRING" id="1210090.GCA_001613185_00934"/>
<organism evidence="1 2">
    <name type="scientific">Nocardia puris</name>
    <dbReference type="NCBI Taxonomy" id="208602"/>
    <lineage>
        <taxon>Bacteria</taxon>
        <taxon>Bacillati</taxon>
        <taxon>Actinomycetota</taxon>
        <taxon>Actinomycetes</taxon>
        <taxon>Mycobacteriales</taxon>
        <taxon>Nocardiaceae</taxon>
        <taxon>Nocardia</taxon>
    </lineage>
</organism>
<dbReference type="EMBL" id="QNRE01000004">
    <property type="protein sequence ID" value="RBO91303.1"/>
    <property type="molecule type" value="Genomic_DNA"/>
</dbReference>
<name>A0A366DMI4_9NOCA</name>
<accession>A0A366DMI4</accession>
<reference evidence="1 2" key="1">
    <citation type="submission" date="2018-06" db="EMBL/GenBank/DDBJ databases">
        <title>Genomic Encyclopedia of Type Strains, Phase IV (KMG-IV): sequencing the most valuable type-strain genomes for metagenomic binning, comparative biology and taxonomic classification.</title>
        <authorList>
            <person name="Goeker M."/>
        </authorList>
    </citation>
    <scope>NUCLEOTIDE SEQUENCE [LARGE SCALE GENOMIC DNA]</scope>
    <source>
        <strain evidence="1 2">DSM 44599</strain>
    </source>
</reference>
<keyword evidence="2" id="KW-1185">Reference proteome</keyword>
<evidence type="ECO:0000313" key="1">
    <source>
        <dbReference type="EMBL" id="RBO91303.1"/>
    </source>
</evidence>
<evidence type="ECO:0000313" key="2">
    <source>
        <dbReference type="Proteomes" id="UP000252586"/>
    </source>
</evidence>